<keyword evidence="1" id="KW-1133">Transmembrane helix</keyword>
<accession>A0A843YJV8</accession>
<organism evidence="2 3">
    <name type="scientific">Tritonibacter litoralis</name>
    <dbReference type="NCBI Taxonomy" id="2662264"/>
    <lineage>
        <taxon>Bacteria</taxon>
        <taxon>Pseudomonadati</taxon>
        <taxon>Pseudomonadota</taxon>
        <taxon>Alphaproteobacteria</taxon>
        <taxon>Rhodobacterales</taxon>
        <taxon>Paracoccaceae</taxon>
        <taxon>Tritonibacter</taxon>
    </lineage>
</organism>
<evidence type="ECO:0000313" key="3">
    <source>
        <dbReference type="Proteomes" id="UP000444174"/>
    </source>
</evidence>
<dbReference type="AlphaFoldDB" id="A0A843YJV8"/>
<gene>
    <name evidence="2" type="ORF">GFB49_13825</name>
</gene>
<proteinExistence type="predicted"/>
<keyword evidence="1" id="KW-0812">Transmembrane</keyword>
<comment type="caution">
    <text evidence="2">The sequence shown here is derived from an EMBL/GenBank/DDBJ whole genome shotgun (WGS) entry which is preliminary data.</text>
</comment>
<keyword evidence="1" id="KW-0472">Membrane</keyword>
<keyword evidence="3" id="KW-1185">Reference proteome</keyword>
<evidence type="ECO:0000256" key="1">
    <source>
        <dbReference type="SAM" id="Phobius"/>
    </source>
</evidence>
<reference evidence="2 3" key="1">
    <citation type="submission" date="2019-10" db="EMBL/GenBank/DDBJ databases">
        <title>Epibacterium sp. nov., isolated from seawater.</title>
        <authorList>
            <person name="Zhang X."/>
            <person name="Li N."/>
        </authorList>
    </citation>
    <scope>NUCLEOTIDE SEQUENCE [LARGE SCALE GENOMIC DNA]</scope>
    <source>
        <strain evidence="2 3">SM1979</strain>
    </source>
</reference>
<dbReference type="Proteomes" id="UP000444174">
    <property type="component" value="Unassembled WGS sequence"/>
</dbReference>
<name>A0A843YJV8_9RHOB</name>
<dbReference type="EMBL" id="WIBF01000009">
    <property type="protein sequence ID" value="MQQ09542.1"/>
    <property type="molecule type" value="Genomic_DNA"/>
</dbReference>
<protein>
    <submittedName>
        <fullName evidence="2">Uncharacterized protein</fullName>
    </submittedName>
</protein>
<sequence>MDLWTMLAACYVCTAGFAVIMTRREQIAHGGISPLKEAVGLGLSVLWPLAVGLILGAILWQKLRVGLSARKLA</sequence>
<feature type="transmembrane region" description="Helical" evidence="1">
    <location>
        <begin position="42"/>
        <end position="60"/>
    </location>
</feature>
<evidence type="ECO:0000313" key="2">
    <source>
        <dbReference type="EMBL" id="MQQ09542.1"/>
    </source>
</evidence>
<dbReference type="RefSeq" id="WP_153216494.1">
    <property type="nucleotide sequence ID" value="NZ_WIBF01000009.1"/>
</dbReference>